<evidence type="ECO:0000313" key="3">
    <source>
        <dbReference type="Proteomes" id="UP001570071"/>
    </source>
</evidence>
<protein>
    <submittedName>
        <fullName evidence="2">Uncharacterized protein</fullName>
    </submittedName>
</protein>
<dbReference type="RefSeq" id="WP_269336623.1">
    <property type="nucleotide sequence ID" value="NZ_JBFSSG010000001.1"/>
</dbReference>
<keyword evidence="3" id="KW-1185">Reference proteome</keyword>
<feature type="signal peptide" evidence="1">
    <location>
        <begin position="1"/>
        <end position="21"/>
    </location>
</feature>
<organism evidence="2 3">
    <name type="scientific">Vibrio pomeroyi</name>
    <dbReference type="NCBI Taxonomy" id="198832"/>
    <lineage>
        <taxon>Bacteria</taxon>
        <taxon>Pseudomonadati</taxon>
        <taxon>Pseudomonadota</taxon>
        <taxon>Gammaproteobacteria</taxon>
        <taxon>Vibrionales</taxon>
        <taxon>Vibrionaceae</taxon>
        <taxon>Vibrio</taxon>
    </lineage>
</organism>
<evidence type="ECO:0000256" key="1">
    <source>
        <dbReference type="SAM" id="SignalP"/>
    </source>
</evidence>
<dbReference type="EMBL" id="JBFSSG010000001">
    <property type="protein sequence ID" value="MEZ8719775.1"/>
    <property type="molecule type" value="Genomic_DNA"/>
</dbReference>
<dbReference type="Proteomes" id="UP001570071">
    <property type="component" value="Unassembled WGS sequence"/>
</dbReference>
<proteinExistence type="predicted"/>
<gene>
    <name evidence="2" type="ORF">AB6D66_01760</name>
</gene>
<evidence type="ECO:0000313" key="2">
    <source>
        <dbReference type="EMBL" id="MEZ8719775.1"/>
    </source>
</evidence>
<reference evidence="2 3" key="1">
    <citation type="journal article" date="2024" name="ISME J.">
        <title>Tailless and filamentous prophages are predominant in marine Vibrio.</title>
        <authorList>
            <person name="Steensen K."/>
            <person name="Seneca J."/>
            <person name="Bartlau N."/>
            <person name="Yu X.A."/>
            <person name="Hussain F.A."/>
            <person name="Polz M.F."/>
        </authorList>
    </citation>
    <scope>NUCLEOTIDE SEQUENCE [LARGE SCALE GENOMIC DNA]</scope>
    <source>
        <strain evidence="2 3">10N.239.312.F12</strain>
    </source>
</reference>
<keyword evidence="1" id="KW-0732">Signal</keyword>
<feature type="chain" id="PRO_5046593839" evidence="1">
    <location>
        <begin position="22"/>
        <end position="110"/>
    </location>
</feature>
<sequence length="110" mass="12065">MGIKKNILAVIAMGAAFSVSAANTADSERVFSPEEFQQEATRALIDGLVELQLDSACDVYIDNDGNTFMDVTPKCTANIHKLKRALESAGEEKNIKRVDEFMESNNIPKI</sequence>
<name>A0ABV4MRS1_9VIBR</name>
<accession>A0ABV4MRS1</accession>
<comment type="caution">
    <text evidence="2">The sequence shown here is derived from an EMBL/GenBank/DDBJ whole genome shotgun (WGS) entry which is preliminary data.</text>
</comment>